<protein>
    <submittedName>
        <fullName evidence="1">Uncharacterized protein</fullName>
    </submittedName>
</protein>
<proteinExistence type="predicted"/>
<gene>
    <name evidence="1" type="ORF">KPN_04698</name>
</gene>
<dbReference type="AlphaFoldDB" id="A6THL4"/>
<dbReference type="HOGENOM" id="CLU_1842471_0_0_6"/>
<dbReference type="STRING" id="272620.KPN_04698"/>
<reference evidence="1 2" key="2">
    <citation type="submission" date="2006-09" db="EMBL/GenBank/DDBJ databases">
        <authorList>
            <consortium name="The Klebsiella pneumonia Genome Sequencing Project"/>
            <person name="McClelland M."/>
            <person name="Sanderson E.K."/>
            <person name="Spieth J."/>
            <person name="Clifton W.S."/>
            <person name="Latreille P."/>
            <person name="Sabo A."/>
            <person name="Pepin K."/>
            <person name="Bhonagiri V."/>
            <person name="Porwollik S."/>
            <person name="Ali J."/>
            <person name="Wilson R.K."/>
        </authorList>
    </citation>
    <scope>NUCLEOTIDE SEQUENCE [LARGE SCALE GENOMIC DNA]</scope>
    <source>
        <strain evidence="2">ATCC 700721 / MGH 78578</strain>
    </source>
</reference>
<name>A6THL4_KLEP7</name>
<sequence length="139" mass="16444">MGHLEQAKLKISDDPVLQLELKEEMLRLIYFIENNPSIKYFPLSKIKSITKTDNNKCLNIAVYFCGETLKILEPRYSYILEDNEELELTKVEFKHYLYHRNECLKKDGHFICPVLKERLSFYFTTSISIIGDDGDWEID</sequence>
<dbReference type="KEGG" id="kpn:KPN_04698"/>
<dbReference type="EMBL" id="CP000647">
    <property type="protein sequence ID" value="ABR80048.1"/>
    <property type="molecule type" value="Genomic_DNA"/>
</dbReference>
<organism evidence="1 2">
    <name type="scientific">Klebsiella pneumoniae subsp. pneumoniae (strain ATCC 700721 / MGH 78578)</name>
    <dbReference type="NCBI Taxonomy" id="272620"/>
    <lineage>
        <taxon>Bacteria</taxon>
        <taxon>Pseudomonadati</taxon>
        <taxon>Pseudomonadota</taxon>
        <taxon>Gammaproteobacteria</taxon>
        <taxon>Enterobacterales</taxon>
        <taxon>Enterobacteriaceae</taxon>
        <taxon>Klebsiella/Raoultella group</taxon>
        <taxon>Klebsiella</taxon>
        <taxon>Klebsiella pneumoniae complex</taxon>
    </lineage>
</organism>
<accession>A6THL4</accession>
<dbReference type="Proteomes" id="UP000000265">
    <property type="component" value="Chromosome"/>
</dbReference>
<evidence type="ECO:0000313" key="1">
    <source>
        <dbReference type="EMBL" id="ABR80048.1"/>
    </source>
</evidence>
<dbReference type="RefSeq" id="WP_015959336.1">
    <property type="nucleotide sequence ID" value="NC_009648.1"/>
</dbReference>
<dbReference type="PaxDb" id="272620-KPN_04698"/>
<evidence type="ECO:0000313" key="2">
    <source>
        <dbReference type="Proteomes" id="UP000000265"/>
    </source>
</evidence>
<dbReference type="EnsemblBacteria" id="ABR80048">
    <property type="protein sequence ID" value="ABR80048"/>
    <property type="gene ID" value="KPN_04698"/>
</dbReference>
<reference evidence="1 2" key="1">
    <citation type="journal article" date="2001" name="Nature">
        <title>Complete genome sequence of Salmonella enterica serovar Typhimurium LT2.</title>
        <authorList>
            <person name="McClelland M."/>
            <person name="Sanderson K.E."/>
            <person name="Spieth J."/>
            <person name="Clifton S.W."/>
            <person name="Latreille P."/>
            <person name="Courtney L."/>
            <person name="Porwollik S."/>
            <person name="Ali J."/>
            <person name="Dante M."/>
            <person name="Du F."/>
            <person name="Hou S."/>
            <person name="Layman D."/>
            <person name="Leonard S."/>
            <person name="Nguyen C."/>
            <person name="Scott K."/>
            <person name="Holmes A."/>
            <person name="Grewal N."/>
            <person name="Mulvaney E."/>
            <person name="Ryan E."/>
            <person name="Sun H."/>
            <person name="Florea L."/>
            <person name="Miller W."/>
            <person name="Stoneking T."/>
            <person name="Nhan M."/>
            <person name="Waterston R."/>
            <person name="Wilson R.K."/>
        </authorList>
    </citation>
    <scope>NUCLEOTIDE SEQUENCE [LARGE SCALE GENOMIC DNA]</scope>
    <source>
        <strain evidence="2">ATCC 700721 / MGH 78578</strain>
    </source>
</reference>